<dbReference type="OrthoDB" id="3144234at2759"/>
<feature type="domain" description="F-box" evidence="1">
    <location>
        <begin position="1"/>
        <end position="43"/>
    </location>
</feature>
<evidence type="ECO:0000259" key="1">
    <source>
        <dbReference type="PROSITE" id="PS50181"/>
    </source>
</evidence>
<organism evidence="2 3">
    <name type="scientific">Jaapia argillacea MUCL 33604</name>
    <dbReference type="NCBI Taxonomy" id="933084"/>
    <lineage>
        <taxon>Eukaryota</taxon>
        <taxon>Fungi</taxon>
        <taxon>Dikarya</taxon>
        <taxon>Basidiomycota</taxon>
        <taxon>Agaricomycotina</taxon>
        <taxon>Agaricomycetes</taxon>
        <taxon>Agaricomycetidae</taxon>
        <taxon>Jaapiales</taxon>
        <taxon>Jaapiaceae</taxon>
        <taxon>Jaapia</taxon>
    </lineage>
</organism>
<evidence type="ECO:0000313" key="2">
    <source>
        <dbReference type="EMBL" id="KDQ49039.1"/>
    </source>
</evidence>
<reference evidence="3" key="1">
    <citation type="journal article" date="2014" name="Proc. Natl. Acad. Sci. U.S.A.">
        <title>Extensive sampling of basidiomycete genomes demonstrates inadequacy of the white-rot/brown-rot paradigm for wood decay fungi.</title>
        <authorList>
            <person name="Riley R."/>
            <person name="Salamov A.A."/>
            <person name="Brown D.W."/>
            <person name="Nagy L.G."/>
            <person name="Floudas D."/>
            <person name="Held B.W."/>
            <person name="Levasseur A."/>
            <person name="Lombard V."/>
            <person name="Morin E."/>
            <person name="Otillar R."/>
            <person name="Lindquist E.A."/>
            <person name="Sun H."/>
            <person name="LaButti K.M."/>
            <person name="Schmutz J."/>
            <person name="Jabbour D."/>
            <person name="Luo H."/>
            <person name="Baker S.E."/>
            <person name="Pisabarro A.G."/>
            <person name="Walton J.D."/>
            <person name="Blanchette R.A."/>
            <person name="Henrissat B."/>
            <person name="Martin F."/>
            <person name="Cullen D."/>
            <person name="Hibbett D.S."/>
            <person name="Grigoriev I.V."/>
        </authorList>
    </citation>
    <scope>NUCLEOTIDE SEQUENCE [LARGE SCALE GENOMIC DNA]</scope>
    <source>
        <strain evidence="3">MUCL 33604</strain>
    </source>
</reference>
<gene>
    <name evidence="2" type="ORF">JAAARDRAFT_51908</name>
</gene>
<keyword evidence="3" id="KW-1185">Reference proteome</keyword>
<evidence type="ECO:0000313" key="3">
    <source>
        <dbReference type="Proteomes" id="UP000027265"/>
    </source>
</evidence>
<dbReference type="InParanoid" id="A0A067P2R7"/>
<sequence>FPPEIFFKIHREIAPADYLTHLHLSQVCQLMRAMYDVQVWRRLLQELGCGIPSCAYSRSLWYSHDTSPVLCYLDVAQHLGCHQWTCQFQCSGRLSPVTDTTNHFPHHIEMVAVPFVLTSDHAEVWDVPNSGIPESKLYLHPIAACILFTMPPVNAVTMVLMRGGRPFMVTNPLGVTVWDVQVGICQDLMRSLTFKELLDIREANPRSKNMDQSFAPINQLLRWVSDDQERDFYLEDALICMMDLLVGEDLQKAKCSLCYFKLVGQVFEGVWIRGRSDDDV</sequence>
<dbReference type="Proteomes" id="UP000027265">
    <property type="component" value="Unassembled WGS sequence"/>
</dbReference>
<dbReference type="AlphaFoldDB" id="A0A067P2R7"/>
<dbReference type="HOGENOM" id="CLU_995879_0_0_1"/>
<feature type="non-terminal residue" evidence="2">
    <location>
        <position position="1"/>
    </location>
</feature>
<name>A0A067P2R7_9AGAM</name>
<dbReference type="EMBL" id="KL197839">
    <property type="protein sequence ID" value="KDQ49039.1"/>
    <property type="molecule type" value="Genomic_DNA"/>
</dbReference>
<dbReference type="InterPro" id="IPR001810">
    <property type="entry name" value="F-box_dom"/>
</dbReference>
<accession>A0A067P2R7</accession>
<proteinExistence type="predicted"/>
<protein>
    <recommendedName>
        <fullName evidence="1">F-box domain-containing protein</fullName>
    </recommendedName>
</protein>
<dbReference type="PROSITE" id="PS50181">
    <property type="entry name" value="FBOX"/>
    <property type="match status" value="1"/>
</dbReference>